<feature type="chain" id="PRO_5032387596" description="SPW_0924 family protein" evidence="2">
    <location>
        <begin position="23"/>
        <end position="47"/>
    </location>
</feature>
<sequence length="47" mass="4825">MIVAPTALTLAMLVLFALALKASDTAPHPRAGDPEQPKPTGTGAARR</sequence>
<evidence type="ECO:0008006" key="5">
    <source>
        <dbReference type="Google" id="ProtNLM"/>
    </source>
</evidence>
<feature type="region of interest" description="Disordered" evidence="1">
    <location>
        <begin position="25"/>
        <end position="47"/>
    </location>
</feature>
<reference evidence="3 4" key="1">
    <citation type="submission" date="2020-12" db="EMBL/GenBank/DDBJ databases">
        <title>Identification and biosynthesis of polyene macrolides produced by Streptomyces alfalfae Men-myco-93-63.</title>
        <authorList>
            <person name="Liu D."/>
            <person name="Li Y."/>
            <person name="Liu L."/>
            <person name="Han X."/>
            <person name="Shen F."/>
        </authorList>
    </citation>
    <scope>NUCLEOTIDE SEQUENCE [LARGE SCALE GENOMIC DNA]</scope>
    <source>
        <strain evidence="3 4">Men-myco-93-63</strain>
    </source>
</reference>
<evidence type="ECO:0000256" key="2">
    <source>
        <dbReference type="SAM" id="SignalP"/>
    </source>
</evidence>
<feature type="signal peptide" evidence="2">
    <location>
        <begin position="1"/>
        <end position="22"/>
    </location>
</feature>
<name>A0A7T4PI99_9ACTN</name>
<protein>
    <recommendedName>
        <fullName evidence="5">SPW_0924 family protein</fullName>
    </recommendedName>
</protein>
<dbReference type="RefSeq" id="WP_198503383.1">
    <property type="nucleotide sequence ID" value="NZ_CP060742.1"/>
</dbReference>
<accession>A0A7T4PI99</accession>
<dbReference type="AlphaFoldDB" id="A0A7T4PI99"/>
<evidence type="ECO:0000256" key="1">
    <source>
        <dbReference type="SAM" id="MobiDB-lite"/>
    </source>
</evidence>
<proteinExistence type="predicted"/>
<organism evidence="3 4">
    <name type="scientific">Streptomyces alfalfae</name>
    <dbReference type="NCBI Taxonomy" id="1642299"/>
    <lineage>
        <taxon>Bacteria</taxon>
        <taxon>Bacillati</taxon>
        <taxon>Actinomycetota</taxon>
        <taxon>Actinomycetes</taxon>
        <taxon>Kitasatosporales</taxon>
        <taxon>Streptomycetaceae</taxon>
        <taxon>Streptomyces</taxon>
    </lineage>
</organism>
<evidence type="ECO:0000313" key="3">
    <source>
        <dbReference type="EMBL" id="QQC90761.1"/>
    </source>
</evidence>
<dbReference type="EMBL" id="CP065959">
    <property type="protein sequence ID" value="QQC90761.1"/>
    <property type="molecule type" value="Genomic_DNA"/>
</dbReference>
<gene>
    <name evidence="3" type="ORF">I8755_21865</name>
</gene>
<dbReference type="Proteomes" id="UP000596130">
    <property type="component" value="Chromosome"/>
</dbReference>
<keyword evidence="2" id="KW-0732">Signal</keyword>
<evidence type="ECO:0000313" key="4">
    <source>
        <dbReference type="Proteomes" id="UP000596130"/>
    </source>
</evidence>